<dbReference type="Proteomes" id="UP000791440">
    <property type="component" value="Unassembled WGS sequence"/>
</dbReference>
<evidence type="ECO:0000313" key="2">
    <source>
        <dbReference type="EMBL" id="KAG6447497.1"/>
    </source>
</evidence>
<gene>
    <name evidence="2" type="ORF">O3G_MSEX004995</name>
</gene>
<evidence type="ECO:0000313" key="3">
    <source>
        <dbReference type="Proteomes" id="UP000791440"/>
    </source>
</evidence>
<dbReference type="EMBL" id="JH668345">
    <property type="protein sequence ID" value="KAG6447497.1"/>
    <property type="molecule type" value="Genomic_DNA"/>
</dbReference>
<organism evidence="2 3">
    <name type="scientific">Manduca sexta</name>
    <name type="common">Tobacco hawkmoth</name>
    <name type="synonym">Tobacco hornworm</name>
    <dbReference type="NCBI Taxonomy" id="7130"/>
    <lineage>
        <taxon>Eukaryota</taxon>
        <taxon>Metazoa</taxon>
        <taxon>Ecdysozoa</taxon>
        <taxon>Arthropoda</taxon>
        <taxon>Hexapoda</taxon>
        <taxon>Insecta</taxon>
        <taxon>Pterygota</taxon>
        <taxon>Neoptera</taxon>
        <taxon>Endopterygota</taxon>
        <taxon>Lepidoptera</taxon>
        <taxon>Glossata</taxon>
        <taxon>Ditrysia</taxon>
        <taxon>Bombycoidea</taxon>
        <taxon>Sphingidae</taxon>
        <taxon>Sphinginae</taxon>
        <taxon>Sphingini</taxon>
        <taxon>Manduca</taxon>
    </lineage>
</organism>
<proteinExistence type="predicted"/>
<reference evidence="2" key="1">
    <citation type="journal article" date="2016" name="Insect Biochem. Mol. Biol.">
        <title>Multifaceted biological insights from a draft genome sequence of the tobacco hornworm moth, Manduca sexta.</title>
        <authorList>
            <person name="Kanost M.R."/>
            <person name="Arrese E.L."/>
            <person name="Cao X."/>
            <person name="Chen Y.R."/>
            <person name="Chellapilla S."/>
            <person name="Goldsmith M.R."/>
            <person name="Grosse-Wilde E."/>
            <person name="Heckel D.G."/>
            <person name="Herndon N."/>
            <person name="Jiang H."/>
            <person name="Papanicolaou A."/>
            <person name="Qu J."/>
            <person name="Soulages J.L."/>
            <person name="Vogel H."/>
            <person name="Walters J."/>
            <person name="Waterhouse R.M."/>
            <person name="Ahn S.J."/>
            <person name="Almeida F.C."/>
            <person name="An C."/>
            <person name="Aqrawi P."/>
            <person name="Bretschneider A."/>
            <person name="Bryant W.B."/>
            <person name="Bucks S."/>
            <person name="Chao H."/>
            <person name="Chevignon G."/>
            <person name="Christen J.M."/>
            <person name="Clarke D.F."/>
            <person name="Dittmer N.T."/>
            <person name="Ferguson L.C.F."/>
            <person name="Garavelou S."/>
            <person name="Gordon K.H.J."/>
            <person name="Gunaratna R.T."/>
            <person name="Han Y."/>
            <person name="Hauser F."/>
            <person name="He Y."/>
            <person name="Heidel-Fischer H."/>
            <person name="Hirsh A."/>
            <person name="Hu Y."/>
            <person name="Jiang H."/>
            <person name="Kalra D."/>
            <person name="Klinner C."/>
            <person name="Konig C."/>
            <person name="Kovar C."/>
            <person name="Kroll A.R."/>
            <person name="Kuwar S.S."/>
            <person name="Lee S.L."/>
            <person name="Lehman R."/>
            <person name="Li K."/>
            <person name="Li Z."/>
            <person name="Liang H."/>
            <person name="Lovelace S."/>
            <person name="Lu Z."/>
            <person name="Mansfield J.H."/>
            <person name="McCulloch K.J."/>
            <person name="Mathew T."/>
            <person name="Morton B."/>
            <person name="Muzny D.M."/>
            <person name="Neunemann D."/>
            <person name="Ongeri F."/>
            <person name="Pauchet Y."/>
            <person name="Pu L.L."/>
            <person name="Pyrousis I."/>
            <person name="Rao X.J."/>
            <person name="Redding A."/>
            <person name="Roesel C."/>
            <person name="Sanchez-Gracia A."/>
            <person name="Schaack S."/>
            <person name="Shukla A."/>
            <person name="Tetreau G."/>
            <person name="Wang Y."/>
            <person name="Xiong G.H."/>
            <person name="Traut W."/>
            <person name="Walsh T.K."/>
            <person name="Worley K.C."/>
            <person name="Wu D."/>
            <person name="Wu W."/>
            <person name="Wu Y.Q."/>
            <person name="Zhang X."/>
            <person name="Zou Z."/>
            <person name="Zucker H."/>
            <person name="Briscoe A.D."/>
            <person name="Burmester T."/>
            <person name="Clem R.J."/>
            <person name="Feyereisen R."/>
            <person name="Grimmelikhuijzen C.J.P."/>
            <person name="Hamodrakas S.J."/>
            <person name="Hansson B.S."/>
            <person name="Huguet E."/>
            <person name="Jermiin L.S."/>
            <person name="Lan Q."/>
            <person name="Lehman H.K."/>
            <person name="Lorenzen M."/>
            <person name="Merzendorfer H."/>
            <person name="Michalopoulos I."/>
            <person name="Morton D.B."/>
            <person name="Muthukrishnan S."/>
            <person name="Oakeshott J.G."/>
            <person name="Palmer W."/>
            <person name="Park Y."/>
            <person name="Passarelli A.L."/>
            <person name="Rozas J."/>
            <person name="Schwartz L.M."/>
            <person name="Smith W."/>
            <person name="Southgate A."/>
            <person name="Vilcinskas A."/>
            <person name="Vogt R."/>
            <person name="Wang P."/>
            <person name="Werren J."/>
            <person name="Yu X.Q."/>
            <person name="Zhou J.J."/>
            <person name="Brown S.J."/>
            <person name="Scherer S.E."/>
            <person name="Richards S."/>
            <person name="Blissard G.W."/>
        </authorList>
    </citation>
    <scope>NUCLEOTIDE SEQUENCE</scope>
</reference>
<feature type="region of interest" description="Disordered" evidence="1">
    <location>
        <begin position="538"/>
        <end position="557"/>
    </location>
</feature>
<reference evidence="2" key="2">
    <citation type="submission" date="2020-12" db="EMBL/GenBank/DDBJ databases">
        <authorList>
            <person name="Kanost M."/>
        </authorList>
    </citation>
    <scope>NUCLEOTIDE SEQUENCE</scope>
</reference>
<protein>
    <submittedName>
        <fullName evidence="2">Uncharacterized protein</fullName>
    </submittedName>
</protein>
<feature type="region of interest" description="Disordered" evidence="1">
    <location>
        <begin position="662"/>
        <end position="684"/>
    </location>
</feature>
<keyword evidence="3" id="KW-1185">Reference proteome</keyword>
<dbReference type="OrthoDB" id="7485989at2759"/>
<accession>A0A921YZH5</accession>
<sequence>MSLDKQRILSELGSVVNQLQSADCGCMGKLFNNSGQGSTCGGNQMGNYSGYRHGCCHGHGCGHNHGNSYNSPCGGEPYTAMNSNPMAMGRCNPPKLYADTYNYLNQNLMQPVVKDVYNDLKNLTPANTIANNPMAGQMGLSLSDNASNMPGQINYSGQSNIANPMTSTNMGSNQIQNMPNTPGMMGNQMMGNIAGMGPQIVNMMTGDGKSKLANVDGQAQGGPLTGPMLIDAPNSPYGQVGVTPINQASGFNHAPLNLAADASYAAHGYSNMQPQDQAQVYSHLQPQNQTIQNMYGADTRYADSQMSGMTTNLAQSNANTQQMSNVNSNPAAQQMNAAQRNPHGMHAQGVAKFNEMFPGVMQGLGGDLGFDPMAIAIQMNPANHQKVAMDTMQKIMNGTDVNKLIDSGANSALQPAITGVKAAAASFAQLPSTQAQNASAVNQQNIPNQVQPPTEIIQGQNQQANYQLTQNQPQLQQQVYTAVTGNSNLSPHELQRYSQLPPQELAPSTQQMTDTRNNMTALHTPESNMISDPRAQTFETRQDPPPQAMIKDPIFPVDTSKNTVSPSLIKTKYFEYNTLGQPVEMLPAKMFHTQEPNLPQTLSPQPLPTRKRDEPMKYSNVKSTVSKTSLMANKPFGKVPSRSQLQHIYNQYKGSQSFTQQNVRGPAQGVSHSEGHIAANQGNVNPQRQAPVERVGDVVVNNSPPNAVPQKVQQVMEHIGDVPVGKAPSQGEPIKAPPPNSKLRNGLQDIIYTSYPTSAAWSFHGNNHTPYYPGRRFRHRT</sequence>
<comment type="caution">
    <text evidence="2">The sequence shown here is derived from an EMBL/GenBank/DDBJ whole genome shotgun (WGS) entry which is preliminary data.</text>
</comment>
<name>A0A921YZH5_MANSE</name>
<dbReference type="AlphaFoldDB" id="A0A921YZH5"/>
<evidence type="ECO:0000256" key="1">
    <source>
        <dbReference type="SAM" id="MobiDB-lite"/>
    </source>
</evidence>